<dbReference type="STRING" id="490829.SAMN05421850_10362"/>
<keyword evidence="4" id="KW-1185">Reference proteome</keyword>
<protein>
    <submittedName>
        <fullName evidence="3">Aa3 type cytochrome c oxidase subunit IV</fullName>
    </submittedName>
</protein>
<dbReference type="Gene3D" id="1.20.5.160">
    <property type="entry name" value="Bacterial aa3 type cytochrome c oxidase subunit IV"/>
    <property type="match status" value="1"/>
</dbReference>
<dbReference type="Pfam" id="PF07835">
    <property type="entry name" value="COX4_pro_2"/>
    <property type="match status" value="1"/>
</dbReference>
<sequence length="44" mass="4870">MGEYKHGDMDITVQKKTFDGFVNTVKWSVVAIIAVLIFIAIVNG</sequence>
<dbReference type="SUPFAM" id="SSF81469">
    <property type="entry name" value="Bacterial aa3 type cytochrome c oxidase subunit IV"/>
    <property type="match status" value="1"/>
</dbReference>
<evidence type="ECO:0000256" key="1">
    <source>
        <dbReference type="SAM" id="Phobius"/>
    </source>
</evidence>
<feature type="domain" description="Cytochrome c oxidase subunit IV bacterial aa3 type" evidence="2">
    <location>
        <begin position="4"/>
        <end position="43"/>
    </location>
</feature>
<dbReference type="RefSeq" id="WP_090028028.1">
    <property type="nucleotide sequence ID" value="NZ_FNEB01000003.1"/>
</dbReference>
<dbReference type="Proteomes" id="UP000199340">
    <property type="component" value="Unassembled WGS sequence"/>
</dbReference>
<dbReference type="EMBL" id="FNEB01000003">
    <property type="protein sequence ID" value="SDI47575.1"/>
    <property type="molecule type" value="Genomic_DNA"/>
</dbReference>
<organism evidence="3 4">
    <name type="scientific">Lutimaribacter saemankumensis</name>
    <dbReference type="NCBI Taxonomy" id="490829"/>
    <lineage>
        <taxon>Bacteria</taxon>
        <taxon>Pseudomonadati</taxon>
        <taxon>Pseudomonadota</taxon>
        <taxon>Alphaproteobacteria</taxon>
        <taxon>Rhodobacterales</taxon>
        <taxon>Roseobacteraceae</taxon>
        <taxon>Lutimaribacter</taxon>
    </lineage>
</organism>
<keyword evidence="1" id="KW-0472">Membrane</keyword>
<dbReference type="AlphaFoldDB" id="A0A1G8KVL4"/>
<accession>A0A1G8KVL4</accession>
<gene>
    <name evidence="3" type="ORF">SAMN05421850_10362</name>
</gene>
<name>A0A1G8KVL4_9RHOB</name>
<reference evidence="3 4" key="1">
    <citation type="submission" date="2016-10" db="EMBL/GenBank/DDBJ databases">
        <authorList>
            <person name="de Groot N.N."/>
        </authorList>
    </citation>
    <scope>NUCLEOTIDE SEQUENCE [LARGE SCALE GENOMIC DNA]</scope>
    <source>
        <strain evidence="3 4">DSM 28010</strain>
    </source>
</reference>
<keyword evidence="1" id="KW-0812">Transmembrane</keyword>
<keyword evidence="1" id="KW-1133">Transmembrane helix</keyword>
<dbReference type="InterPro" id="IPR012422">
    <property type="entry name" value="Cyt_c_oxidase_su4_bac-aa3"/>
</dbReference>
<feature type="transmembrane region" description="Helical" evidence="1">
    <location>
        <begin position="21"/>
        <end position="42"/>
    </location>
</feature>
<evidence type="ECO:0000313" key="3">
    <source>
        <dbReference type="EMBL" id="SDI47575.1"/>
    </source>
</evidence>
<evidence type="ECO:0000259" key="2">
    <source>
        <dbReference type="Pfam" id="PF07835"/>
    </source>
</evidence>
<evidence type="ECO:0000313" key="4">
    <source>
        <dbReference type="Proteomes" id="UP000199340"/>
    </source>
</evidence>
<proteinExistence type="predicted"/>
<dbReference type="InterPro" id="IPR036596">
    <property type="entry name" value="Cyt-C_aa3_sf"/>
</dbReference>